<name>A0A252F6G4_9FIRM</name>
<dbReference type="PANTHER" id="PTHR32114:SF2">
    <property type="entry name" value="ABC TRANSPORTER ABCH.3"/>
    <property type="match status" value="1"/>
</dbReference>
<feature type="coiled-coil region" evidence="4">
    <location>
        <begin position="270"/>
        <end position="304"/>
    </location>
</feature>
<gene>
    <name evidence="6" type="ORF">CBW42_01985</name>
</gene>
<accession>A0A252F6G4</accession>
<feature type="coiled-coil region" evidence="4">
    <location>
        <begin position="762"/>
        <end position="859"/>
    </location>
</feature>
<dbReference type="Pfam" id="PF13476">
    <property type="entry name" value="AAA_23"/>
    <property type="match status" value="1"/>
</dbReference>
<dbReference type="Proteomes" id="UP000194903">
    <property type="component" value="Unassembled WGS sequence"/>
</dbReference>
<dbReference type="GO" id="GO:0006302">
    <property type="term" value="P:double-strand break repair"/>
    <property type="evidence" value="ECO:0007669"/>
    <property type="project" value="InterPro"/>
</dbReference>
<feature type="coiled-coil region" evidence="4">
    <location>
        <begin position="634"/>
        <end position="668"/>
    </location>
</feature>
<comment type="caution">
    <text evidence="6">The sequence shown here is derived from an EMBL/GenBank/DDBJ whole genome shotgun (WGS) entry which is preliminary data.</text>
</comment>
<comment type="similarity">
    <text evidence="1">Belongs to the SMC family. SbcC subfamily.</text>
</comment>
<dbReference type="PANTHER" id="PTHR32114">
    <property type="entry name" value="ABC TRANSPORTER ABCH.3"/>
    <property type="match status" value="1"/>
</dbReference>
<organism evidence="6 7">
    <name type="scientific">Butyricicoccus porcorum</name>
    <dbReference type="NCBI Taxonomy" id="1945634"/>
    <lineage>
        <taxon>Bacteria</taxon>
        <taxon>Bacillati</taxon>
        <taxon>Bacillota</taxon>
        <taxon>Clostridia</taxon>
        <taxon>Eubacteriales</taxon>
        <taxon>Butyricicoccaceae</taxon>
        <taxon>Butyricicoccus</taxon>
    </lineage>
</organism>
<evidence type="ECO:0000313" key="7">
    <source>
        <dbReference type="Proteomes" id="UP000194903"/>
    </source>
</evidence>
<evidence type="ECO:0000259" key="5">
    <source>
        <dbReference type="Pfam" id="PF13476"/>
    </source>
</evidence>
<dbReference type="OrthoDB" id="9795626at2"/>
<keyword evidence="7" id="KW-1185">Reference proteome</keyword>
<dbReference type="RefSeq" id="WP_087017230.1">
    <property type="nucleotide sequence ID" value="NZ_NHOC01000002.1"/>
</dbReference>
<comment type="subunit">
    <text evidence="2">Heterodimer of SbcC and SbcD.</text>
</comment>
<evidence type="ECO:0000256" key="3">
    <source>
        <dbReference type="ARBA" id="ARBA00013368"/>
    </source>
</evidence>
<feature type="domain" description="Rad50/SbcC-type AAA" evidence="5">
    <location>
        <begin position="6"/>
        <end position="214"/>
    </location>
</feature>
<dbReference type="AlphaFoldDB" id="A0A252F6G4"/>
<protein>
    <recommendedName>
        <fullName evidence="3">Nuclease SbcCD subunit C</fullName>
    </recommendedName>
</protein>
<dbReference type="Gene3D" id="3.40.50.300">
    <property type="entry name" value="P-loop containing nucleotide triphosphate hydrolases"/>
    <property type="match status" value="2"/>
</dbReference>
<sequence length="1031" mass="115299">MKPIELTVSAFGPYAGEVSLSLEQLGSHGLFLITGDTGAGKTSIFDAICFALFGEVSGSQRAADQLRSDFAKPQAETFVHLRFTHAGEEYIIHRTPKYERPKKRGSGTVTQNANAVLTRPDGATVAGATAVTEEVERILGVGCQSFKQISMIAQGEFMKLLTADSRTRAEIIRRVFHTEPLVQLQKQIKAEFLEYNKKCADAQRAAAQYAEGFRLDEGLPEEMELSSLLDAVRRQNMADEAQLAADRTRLEQLRTAQTRAIEVVVKAQRDNEMREKWRAAQEQREKLEAQKPEVEQQAQRLACARRAHDIVLPKWNTWQAEQTRAQQLCDSVERRGQAVQQLQDRTPQVQQAFAQAKQSEPRMEELEREITRLTDAQAQTARWKQACAQAQQAEEQVRQLQKQAQDQAERRDAGSKRIDQLRAQIEAFREVPAALVHTRAAFQQSQAAEKQLSAALTLFDTQAQCAEQLAQEQKTYLKLERAFVRAEQQYRDSELAWNRGQAGILAQSLQVGMPCPVCGSTEHPYPAQLECSVPTEQQLKQLRQEMEQCRERCQAQSTRCGVARSKEEAAAEAVQRALEQLFETEEKTRAEVECALKQQRRTTAELLEQGKQLAAREKQGEALRKTLQAALDSQPELETAARQAEQACQQARQQAAGATASAQELRAAIPFDDIDALPAQLHARQTERDRLSRQMEDSRKAWESHQRALAAAQEAQKTETEQYMQCEQAAQAAAQAWKAALTQAGFATGQAYQDALLPSEERTALEQRVQRFEQQLAAAVSLECEYEAAAKQIVPADLEQLIQIRTQAEQECRACEGEVHSRAERLRANTEILQRMGQVQAEQAELERQTAALRELSQTANGELAGKQKLMLEQYVQAAYFERVLQRANLRLRDMTQGRYEMQRRRRAENNRSQSGLDIDVMDYYTGKTRSVKTLSGGESFLGALALALGMSDVIQSYAGGVRVETVFIDEGFGSLDSLALEQAISVLARLSDGDRLIGIISHVTELKDRVNRQIVVGRGSTGSTAKLIVG</sequence>
<dbReference type="InterPro" id="IPR038729">
    <property type="entry name" value="Rad50/SbcC_AAA"/>
</dbReference>
<evidence type="ECO:0000256" key="2">
    <source>
        <dbReference type="ARBA" id="ARBA00011322"/>
    </source>
</evidence>
<dbReference type="EMBL" id="NHOC01000002">
    <property type="protein sequence ID" value="OUM21365.1"/>
    <property type="molecule type" value="Genomic_DNA"/>
</dbReference>
<dbReference type="SUPFAM" id="SSF52540">
    <property type="entry name" value="P-loop containing nucleoside triphosphate hydrolases"/>
    <property type="match status" value="1"/>
</dbReference>
<evidence type="ECO:0000313" key="6">
    <source>
        <dbReference type="EMBL" id="OUM21365.1"/>
    </source>
</evidence>
<dbReference type="InterPro" id="IPR027417">
    <property type="entry name" value="P-loop_NTPase"/>
</dbReference>
<feature type="coiled-coil region" evidence="4">
    <location>
        <begin position="356"/>
        <end position="410"/>
    </location>
</feature>
<keyword evidence="4" id="KW-0175">Coiled coil</keyword>
<reference evidence="6 7" key="1">
    <citation type="submission" date="2017-05" db="EMBL/GenBank/DDBJ databases">
        <title>Butyricicoccus porcorum sp. nov. a butyrate-producing bacterium from the swine intestinal tract.</title>
        <authorList>
            <person name="Trachsel J."/>
            <person name="Humphrey S."/>
            <person name="Allen H.K."/>
        </authorList>
    </citation>
    <scope>NUCLEOTIDE SEQUENCE [LARGE SCALE GENOMIC DNA]</scope>
    <source>
        <strain evidence="6">BB10</strain>
    </source>
</reference>
<evidence type="ECO:0000256" key="1">
    <source>
        <dbReference type="ARBA" id="ARBA00006930"/>
    </source>
</evidence>
<dbReference type="Pfam" id="PF13558">
    <property type="entry name" value="SbcC_Walker_B"/>
    <property type="match status" value="1"/>
</dbReference>
<dbReference type="GO" id="GO:0016887">
    <property type="term" value="F:ATP hydrolysis activity"/>
    <property type="evidence" value="ECO:0007669"/>
    <property type="project" value="InterPro"/>
</dbReference>
<evidence type="ECO:0000256" key="4">
    <source>
        <dbReference type="SAM" id="Coils"/>
    </source>
</evidence>
<feature type="coiled-coil region" evidence="4">
    <location>
        <begin position="539"/>
        <end position="591"/>
    </location>
</feature>
<proteinExistence type="inferred from homology"/>